<sequence length="515" mass="55306">MLLNALRVAVRADARAPFRRFSCAAVAFNVTAGSKVWASAADAVRDLRSGSTVLVGGFGLCGTPETLIRAASEHPELKDLTVVSNNMGTPGKALGMLVEQRKISKAFSSFVGGNRAFTSQFLGGDVSLELVPQGTLAERIRAGGAGIPAFYTPTAYGTTLQTGGLVTKYRPQTEAEREAGKTPEPLEVSPPRETRVIDGRNYMLETSIVGDVAWVHAWRADEQGNVVFHRTARNFNDIMARAARLTIVEVEEIVPVGSLDPDAVHLPSIFVDRIVKATEPKVVEIKRLRQKETDAPKTPDLVRRERIVSRAARELKDGMYVNLGIGMPDMVPSYLPDGVSVKLHGENGLLGVGPYPDTDADVDPDTTNAGKESVTVLPGASTFHSADSFGIVRGGHLDVTMLGALQVAANGDLANYMIPGKLVQGMGGAMDLVSNPEQTRVIVLTEHVDKYGRPKIVQETSLPLTGSRCVSRIITDLAVFDVDREKGGLTLVELQPGVTEEEVREKTGATYRVAL</sequence>
<evidence type="ECO:0000256" key="4">
    <source>
        <dbReference type="PIRSR" id="PIRSR000858-1"/>
    </source>
</evidence>
<dbReference type="AlphaFoldDB" id="A0AAF0ET40"/>
<feature type="region of interest" description="Disordered" evidence="5">
    <location>
        <begin position="171"/>
        <end position="191"/>
    </location>
</feature>
<dbReference type="GO" id="GO:0008260">
    <property type="term" value="F:succinyl-CoA:3-oxo-acid CoA-transferase activity"/>
    <property type="evidence" value="ECO:0007669"/>
    <property type="project" value="UniProtKB-EC"/>
</dbReference>
<dbReference type="InterPro" id="IPR037171">
    <property type="entry name" value="NagB/RpiA_transferase-like"/>
</dbReference>
<dbReference type="SMART" id="SM00882">
    <property type="entry name" value="CoA_trans"/>
    <property type="match status" value="2"/>
</dbReference>
<evidence type="ECO:0000256" key="3">
    <source>
        <dbReference type="PIRNR" id="PIRNR000858"/>
    </source>
</evidence>
<evidence type="ECO:0000313" key="7">
    <source>
        <dbReference type="Proteomes" id="UP001219933"/>
    </source>
</evidence>
<dbReference type="Proteomes" id="UP001219933">
    <property type="component" value="Chromosome 4"/>
</dbReference>
<dbReference type="EC" id="2.8.3.5" evidence="3"/>
<dbReference type="EMBL" id="CP119880">
    <property type="protein sequence ID" value="WFD36280.1"/>
    <property type="molecule type" value="Genomic_DNA"/>
</dbReference>
<dbReference type="InterPro" id="IPR014388">
    <property type="entry name" value="3-oxoacid_CoA-transferase"/>
</dbReference>
<dbReference type="GO" id="GO:0046952">
    <property type="term" value="P:ketone body catabolic process"/>
    <property type="evidence" value="ECO:0007669"/>
    <property type="project" value="InterPro"/>
</dbReference>
<dbReference type="SUPFAM" id="SSF100950">
    <property type="entry name" value="NagB/RpiA/CoA transferase-like"/>
    <property type="match status" value="2"/>
</dbReference>
<dbReference type="InterPro" id="IPR004165">
    <property type="entry name" value="CoA_trans_fam_I"/>
</dbReference>
<reference evidence="6" key="1">
    <citation type="submission" date="2023-03" db="EMBL/GenBank/DDBJ databases">
        <title>Mating type loci evolution in Malassezia.</title>
        <authorList>
            <person name="Coelho M.A."/>
        </authorList>
    </citation>
    <scope>NUCLEOTIDE SEQUENCE</scope>
    <source>
        <strain evidence="6">CBS 11721</strain>
    </source>
</reference>
<evidence type="ECO:0000256" key="5">
    <source>
        <dbReference type="SAM" id="MobiDB-lite"/>
    </source>
</evidence>
<proteinExistence type="inferred from homology"/>
<evidence type="ECO:0000256" key="1">
    <source>
        <dbReference type="ARBA" id="ARBA00007154"/>
    </source>
</evidence>
<dbReference type="Gene3D" id="3.40.1080.10">
    <property type="entry name" value="Glutaconate Coenzyme A-transferase"/>
    <property type="match status" value="2"/>
</dbReference>
<comment type="similarity">
    <text evidence="1 3">Belongs to the 3-oxoacid CoA-transferase family.</text>
</comment>
<protein>
    <recommendedName>
        <fullName evidence="3">Succinyl-CoA:3-ketoacid-coenzyme A transferase</fullName>
        <ecNumber evidence="3">2.8.3.5</ecNumber>
    </recommendedName>
</protein>
<feature type="active site" description="5-glutamyl coenzyme A thioester intermediate" evidence="4">
    <location>
        <position position="346"/>
    </location>
</feature>
<comment type="function">
    <text evidence="3">Key enzyme for ketone body catabolism. Transfers the CoA moiety from succinate to acetoacetate. Formation of the enzyme-CoA intermediate proceeds via an unstable anhydride species formed between the carboxylate groups of the enzyme and substrate.</text>
</comment>
<evidence type="ECO:0000256" key="2">
    <source>
        <dbReference type="ARBA" id="ARBA00022679"/>
    </source>
</evidence>
<dbReference type="PANTHER" id="PTHR13707">
    <property type="entry name" value="KETOACID-COENZYME A TRANSFERASE"/>
    <property type="match status" value="1"/>
</dbReference>
<organism evidence="6 7">
    <name type="scientific">Malassezia cuniculi</name>
    <dbReference type="NCBI Taxonomy" id="948313"/>
    <lineage>
        <taxon>Eukaryota</taxon>
        <taxon>Fungi</taxon>
        <taxon>Dikarya</taxon>
        <taxon>Basidiomycota</taxon>
        <taxon>Ustilaginomycotina</taxon>
        <taxon>Malasseziomycetes</taxon>
        <taxon>Malasseziales</taxon>
        <taxon>Malasseziaceae</taxon>
        <taxon>Malassezia</taxon>
    </lineage>
</organism>
<gene>
    <name evidence="6" type="ORF">MCUN1_003158</name>
</gene>
<accession>A0AAF0ET40</accession>
<comment type="catalytic activity">
    <reaction evidence="3">
        <text>a 3-oxo acid + succinyl-CoA = a 3-oxoacyl-CoA + succinate</text>
        <dbReference type="Rhea" id="RHEA:24564"/>
        <dbReference type="ChEBI" id="CHEBI:30031"/>
        <dbReference type="ChEBI" id="CHEBI:35973"/>
        <dbReference type="ChEBI" id="CHEBI:57292"/>
        <dbReference type="ChEBI" id="CHEBI:90726"/>
        <dbReference type="EC" id="2.8.3.5"/>
    </reaction>
</comment>
<keyword evidence="7" id="KW-1185">Reference proteome</keyword>
<dbReference type="Pfam" id="PF01144">
    <property type="entry name" value="CoA_trans"/>
    <property type="match status" value="2"/>
</dbReference>
<dbReference type="PIRSF" id="PIRSF000858">
    <property type="entry name" value="SCOT-t"/>
    <property type="match status" value="1"/>
</dbReference>
<comment type="pathway">
    <text evidence="3">Ketone metabolism; succinyl-CoA degradation; acetoacetyl-CoA from succinyl-CoA: step 1/1.</text>
</comment>
<evidence type="ECO:0000313" key="6">
    <source>
        <dbReference type="EMBL" id="WFD36280.1"/>
    </source>
</evidence>
<name>A0AAF0ET40_9BASI</name>
<feature type="compositionally biased region" description="Basic and acidic residues" evidence="5">
    <location>
        <begin position="171"/>
        <end position="181"/>
    </location>
</feature>
<keyword evidence="3" id="KW-0496">Mitochondrion</keyword>
<dbReference type="InterPro" id="IPR012791">
    <property type="entry name" value="3-oxoacid_CoA-transf_B"/>
</dbReference>
<dbReference type="PANTHER" id="PTHR13707:SF60">
    <property type="entry name" value="ACETATE COA-TRANSFERASE SUBUNIT ALPHA"/>
    <property type="match status" value="1"/>
</dbReference>
<keyword evidence="2 3" id="KW-0808">Transferase</keyword>
<dbReference type="NCBIfam" id="TIGR02428">
    <property type="entry name" value="pcaJ_scoB_fam"/>
    <property type="match status" value="1"/>
</dbReference>